<protein>
    <submittedName>
        <fullName evidence="2">Uncharacterized protein</fullName>
    </submittedName>
</protein>
<feature type="compositionally biased region" description="Basic residues" evidence="1">
    <location>
        <begin position="576"/>
        <end position="590"/>
    </location>
</feature>
<feature type="compositionally biased region" description="Basic and acidic residues" evidence="1">
    <location>
        <begin position="691"/>
        <end position="717"/>
    </location>
</feature>
<feature type="compositionally biased region" description="Basic and acidic residues" evidence="1">
    <location>
        <begin position="560"/>
        <end position="572"/>
    </location>
</feature>
<feature type="region of interest" description="Disordered" evidence="1">
    <location>
        <begin position="13"/>
        <end position="110"/>
    </location>
</feature>
<evidence type="ECO:0000313" key="2">
    <source>
        <dbReference type="EMBL" id="CAE0404701.1"/>
    </source>
</evidence>
<feature type="compositionally biased region" description="Low complexity" evidence="1">
    <location>
        <begin position="29"/>
        <end position="45"/>
    </location>
</feature>
<name>A0A7S3KZU7_9STRA</name>
<feature type="compositionally biased region" description="Low complexity" evidence="1">
    <location>
        <begin position="229"/>
        <end position="242"/>
    </location>
</feature>
<evidence type="ECO:0000256" key="1">
    <source>
        <dbReference type="SAM" id="MobiDB-lite"/>
    </source>
</evidence>
<feature type="region of interest" description="Disordered" evidence="1">
    <location>
        <begin position="167"/>
        <end position="243"/>
    </location>
</feature>
<gene>
    <name evidence="2" type="ORF">ACOF00016_LOCUS2806</name>
</gene>
<feature type="compositionally biased region" description="Polar residues" evidence="1">
    <location>
        <begin position="768"/>
        <end position="781"/>
    </location>
</feature>
<dbReference type="EMBL" id="HBIM01003230">
    <property type="protein sequence ID" value="CAE0404701.1"/>
    <property type="molecule type" value="Transcribed_RNA"/>
</dbReference>
<feature type="compositionally biased region" description="Basic and acidic residues" evidence="1">
    <location>
        <begin position="809"/>
        <end position="818"/>
    </location>
</feature>
<feature type="compositionally biased region" description="Polar residues" evidence="1">
    <location>
        <begin position="533"/>
        <end position="551"/>
    </location>
</feature>
<feature type="region of interest" description="Disordered" evidence="1">
    <location>
        <begin position="405"/>
        <end position="446"/>
    </location>
</feature>
<proteinExistence type="predicted"/>
<sequence>MRKLSAALALRGVRHGKESTSVLLENDGDSGSSGSSNSSDDSSTGGERKSQMTSRPSSGVVAQATSTAEPISPKKKVMGKVRAIATPFSGRKNRPKSMPAARSAEIKVNRDLLPLTPSTTTEAPESPMQGTGCTSVGRDKGMGMMFMSDMKGSDEFFAYHNKAMKEMSSKAKKAHPTKDELSAQSTPAVEKQQPQVSTPRRSRTPFRAQEKSIAFPTTPKHQRTKSMGAATATPNATAAATAEIDTSSPLKRMVRSDHQTTSPVSKARSTTPFRRGRVADPMQIRQDNLNSVSSSSSHIRKELVPVKIDHHHDDAAVQPYAQLDLGEVMEPGSAVGGAEIDTSSPLKRLVTSDENLATAAAAESATAAETTAAAAIIASPVQRSITPFRCNSRFLDQITDQERDALRNGARPYRPKTPLRAPSGDNITAETPVRKTPLKTPSGDDIVQMNLDNNILETPRRKTPLRAPSGDGLLQMHSGGLMAPSQENCIVETPRRKTPLRAPSGDDFGTELLETPRTDIDTSSPLKRMVKSADNTTYSADSSPVAATSPTKRPITPYRRKVESTQDQDKSLSRSSHSRHRSTTPYRPKKDKGDSESTHTSSSRRRSEASTRHRSTTPFRGATSQTEAPESAHSATHTYSIDTNSTLERMTKSPDSDLTPPETPRRRSTNVSRRVFYGSSGGATPGRSGRVKSERLTQTDDAVHSMSKPERLTRSVSEDGEGVSRHRNRSDDALARSRHSVKSTTSPFEKEAAPPSMLSRARSKSTSKRVSSNKLAASSFLNEEKARSKSTGRAAPSTSSSSVPLFAPSKHDTKQRTR</sequence>
<accession>A0A7S3KZU7</accession>
<dbReference type="AlphaFoldDB" id="A0A7S3KZU7"/>
<feature type="region of interest" description="Disordered" evidence="1">
    <location>
        <begin position="494"/>
        <end position="818"/>
    </location>
</feature>
<feature type="region of interest" description="Disordered" evidence="1">
    <location>
        <begin position="252"/>
        <end position="271"/>
    </location>
</feature>
<feature type="compositionally biased region" description="Polar residues" evidence="1">
    <location>
        <begin position="622"/>
        <end position="648"/>
    </location>
</feature>
<reference evidence="2" key="1">
    <citation type="submission" date="2021-01" db="EMBL/GenBank/DDBJ databases">
        <authorList>
            <person name="Corre E."/>
            <person name="Pelletier E."/>
            <person name="Niang G."/>
            <person name="Scheremetjew M."/>
            <person name="Finn R."/>
            <person name="Kale V."/>
            <person name="Holt S."/>
            <person name="Cochrane G."/>
            <person name="Meng A."/>
            <person name="Brown T."/>
            <person name="Cohen L."/>
        </authorList>
    </citation>
    <scope>NUCLEOTIDE SEQUENCE</scope>
    <source>
        <strain evidence="2">CCMP127</strain>
    </source>
</reference>
<organism evidence="2">
    <name type="scientific">Amphora coffeiformis</name>
    <dbReference type="NCBI Taxonomy" id="265554"/>
    <lineage>
        <taxon>Eukaryota</taxon>
        <taxon>Sar</taxon>
        <taxon>Stramenopiles</taxon>
        <taxon>Ochrophyta</taxon>
        <taxon>Bacillariophyta</taxon>
        <taxon>Bacillariophyceae</taxon>
        <taxon>Bacillariophycidae</taxon>
        <taxon>Thalassiophysales</taxon>
        <taxon>Catenulaceae</taxon>
        <taxon>Amphora</taxon>
    </lineage>
</organism>
<feature type="compositionally biased region" description="Polar residues" evidence="1">
    <location>
        <begin position="182"/>
        <end position="199"/>
    </location>
</feature>
<feature type="compositionally biased region" description="Polar residues" evidence="1">
    <location>
        <begin position="259"/>
        <end position="271"/>
    </location>
</feature>